<feature type="chain" id="PRO_5046634408" description="Lipoprotein" evidence="1">
    <location>
        <begin position="22"/>
        <end position="227"/>
    </location>
</feature>
<sequence length="227" mass="24612">MKNSRLPLLLALAGLPLMLTACPRPPYDPPVSLTFSLPDGAPDNLKLAAVSFQVQDDQTVKPVVFSQGYGYSSKTLAISLDKSQLAALSKNTRCTTPFSTGEAKDMLNVSVTPGDVSTCDLFFVAYQDKNGDNNPTSEEERYITHDVYSYASSAFTYSMTTKDGHSTVQGTRTQGWSLVRHTVLQPSATPGKYIVTMNSVPTADESISIRLHEPTNFMTSMSLGGRP</sequence>
<dbReference type="RefSeq" id="WP_380078238.1">
    <property type="nucleotide sequence ID" value="NZ_JBHRZF010000141.1"/>
</dbReference>
<comment type="caution">
    <text evidence="2">The sequence shown here is derived from an EMBL/GenBank/DDBJ whole genome shotgun (WGS) entry which is preliminary data.</text>
</comment>
<accession>A0ABV8A832</accession>
<dbReference type="Proteomes" id="UP001595748">
    <property type="component" value="Unassembled WGS sequence"/>
</dbReference>
<keyword evidence="1" id="KW-0732">Signal</keyword>
<protein>
    <recommendedName>
        <fullName evidence="4">Lipoprotein</fullName>
    </recommendedName>
</protein>
<dbReference type="PROSITE" id="PS51257">
    <property type="entry name" value="PROKAR_LIPOPROTEIN"/>
    <property type="match status" value="1"/>
</dbReference>
<proteinExistence type="predicted"/>
<evidence type="ECO:0008006" key="4">
    <source>
        <dbReference type="Google" id="ProtNLM"/>
    </source>
</evidence>
<gene>
    <name evidence="2" type="ORF">ACFOPQ_11525</name>
</gene>
<reference evidence="3" key="1">
    <citation type="journal article" date="2019" name="Int. J. Syst. Evol. Microbiol.">
        <title>The Global Catalogue of Microorganisms (GCM) 10K type strain sequencing project: providing services to taxonomists for standard genome sequencing and annotation.</title>
        <authorList>
            <consortium name="The Broad Institute Genomics Platform"/>
            <consortium name="The Broad Institute Genome Sequencing Center for Infectious Disease"/>
            <person name="Wu L."/>
            <person name="Ma J."/>
        </authorList>
    </citation>
    <scope>NUCLEOTIDE SEQUENCE [LARGE SCALE GENOMIC DNA]</scope>
    <source>
        <strain evidence="3">CCTCC AB 2013263</strain>
    </source>
</reference>
<keyword evidence="3" id="KW-1185">Reference proteome</keyword>
<dbReference type="EMBL" id="JBHRZF010000141">
    <property type="protein sequence ID" value="MFC3861391.1"/>
    <property type="molecule type" value="Genomic_DNA"/>
</dbReference>
<feature type="signal peptide" evidence="1">
    <location>
        <begin position="1"/>
        <end position="21"/>
    </location>
</feature>
<organism evidence="2 3">
    <name type="scientific">Deinococcus antarcticus</name>
    <dbReference type="NCBI Taxonomy" id="1298767"/>
    <lineage>
        <taxon>Bacteria</taxon>
        <taxon>Thermotogati</taxon>
        <taxon>Deinococcota</taxon>
        <taxon>Deinococci</taxon>
        <taxon>Deinococcales</taxon>
        <taxon>Deinococcaceae</taxon>
        <taxon>Deinococcus</taxon>
    </lineage>
</organism>
<evidence type="ECO:0000313" key="3">
    <source>
        <dbReference type="Proteomes" id="UP001595748"/>
    </source>
</evidence>
<evidence type="ECO:0000256" key="1">
    <source>
        <dbReference type="SAM" id="SignalP"/>
    </source>
</evidence>
<name>A0ABV8A832_9DEIO</name>
<evidence type="ECO:0000313" key="2">
    <source>
        <dbReference type="EMBL" id="MFC3861391.1"/>
    </source>
</evidence>